<dbReference type="InterPro" id="IPR023580">
    <property type="entry name" value="RNA_pol_su_RPB10"/>
</dbReference>
<dbReference type="GO" id="GO:0003677">
    <property type="term" value="F:DNA binding"/>
    <property type="evidence" value="ECO:0007669"/>
    <property type="project" value="InterPro"/>
</dbReference>
<name>A0A6A4I7L1_9AGAR</name>
<reference evidence="1" key="1">
    <citation type="journal article" date="2019" name="Environ. Microbiol.">
        <title>Fungal ecological strategies reflected in gene transcription - a case study of two litter decomposers.</title>
        <authorList>
            <person name="Barbi F."/>
            <person name="Kohler A."/>
            <person name="Barry K."/>
            <person name="Baskaran P."/>
            <person name="Daum C."/>
            <person name="Fauchery L."/>
            <person name="Ihrmark K."/>
            <person name="Kuo A."/>
            <person name="LaButti K."/>
            <person name="Lipzen A."/>
            <person name="Morin E."/>
            <person name="Grigoriev I.V."/>
            <person name="Henrissat B."/>
            <person name="Lindahl B."/>
            <person name="Martin F."/>
        </authorList>
    </citation>
    <scope>NUCLEOTIDE SEQUENCE</scope>
    <source>
        <strain evidence="1">JB14</strain>
    </source>
</reference>
<proteinExistence type="predicted"/>
<protein>
    <submittedName>
        <fullName evidence="1">Uncharacterized protein</fullName>
    </submittedName>
</protein>
<dbReference type="GO" id="GO:0003899">
    <property type="term" value="F:DNA-directed RNA polymerase activity"/>
    <property type="evidence" value="ECO:0007669"/>
    <property type="project" value="InterPro"/>
</dbReference>
<dbReference type="Proteomes" id="UP000799118">
    <property type="component" value="Unassembled WGS sequence"/>
</dbReference>
<dbReference type="Gene3D" id="1.10.10.60">
    <property type="entry name" value="Homeodomain-like"/>
    <property type="match status" value="1"/>
</dbReference>
<gene>
    <name evidence="1" type="ORF">BT96DRAFT_388767</name>
</gene>
<evidence type="ECO:0000313" key="2">
    <source>
        <dbReference type="Proteomes" id="UP000799118"/>
    </source>
</evidence>
<dbReference type="EMBL" id="ML769412">
    <property type="protein sequence ID" value="KAE9405067.1"/>
    <property type="molecule type" value="Genomic_DNA"/>
</dbReference>
<organism evidence="1 2">
    <name type="scientific">Gymnopus androsaceus JB14</name>
    <dbReference type="NCBI Taxonomy" id="1447944"/>
    <lineage>
        <taxon>Eukaryota</taxon>
        <taxon>Fungi</taxon>
        <taxon>Dikarya</taxon>
        <taxon>Basidiomycota</taxon>
        <taxon>Agaricomycotina</taxon>
        <taxon>Agaricomycetes</taxon>
        <taxon>Agaricomycetidae</taxon>
        <taxon>Agaricales</taxon>
        <taxon>Marasmiineae</taxon>
        <taxon>Omphalotaceae</taxon>
        <taxon>Gymnopus</taxon>
    </lineage>
</organism>
<dbReference type="AlphaFoldDB" id="A0A6A4I7L1"/>
<dbReference type="GO" id="GO:0006351">
    <property type="term" value="P:DNA-templated transcription"/>
    <property type="evidence" value="ECO:0007669"/>
    <property type="project" value="InterPro"/>
</dbReference>
<dbReference type="InterPro" id="IPR000268">
    <property type="entry name" value="RPABC5/Rpb10"/>
</dbReference>
<sequence length="57" mass="6859">MYPRYLAEDTNKESVDALDTLQLIMKRYCRRRTVLIHVDLIKKLLHYNCASFFGFFT</sequence>
<dbReference type="OrthoDB" id="10258858at2759"/>
<keyword evidence="2" id="KW-1185">Reference proteome</keyword>
<accession>A0A6A4I7L1</accession>
<dbReference type="SUPFAM" id="SSF46924">
    <property type="entry name" value="RNA polymerase subunit RPB10"/>
    <property type="match status" value="1"/>
</dbReference>
<dbReference type="Pfam" id="PF01194">
    <property type="entry name" value="RNA_pol_N"/>
    <property type="match status" value="1"/>
</dbReference>
<evidence type="ECO:0000313" key="1">
    <source>
        <dbReference type="EMBL" id="KAE9405067.1"/>
    </source>
</evidence>